<dbReference type="Gene3D" id="3.30.470.20">
    <property type="entry name" value="ATP-grasp fold, B domain"/>
    <property type="match status" value="1"/>
</dbReference>
<comment type="cofactor">
    <cofactor evidence="1 15">
        <name>Mg(2+)</name>
        <dbReference type="ChEBI" id="CHEBI:18420"/>
    </cofactor>
</comment>
<dbReference type="FunFam" id="3.30.1490.20:FF:000010">
    <property type="entry name" value="Phosphoenolpyruvate synthase"/>
    <property type="match status" value="1"/>
</dbReference>
<keyword evidence="10 15" id="KW-0418">Kinase</keyword>
<evidence type="ECO:0000256" key="9">
    <source>
        <dbReference type="ARBA" id="ARBA00022741"/>
    </source>
</evidence>
<dbReference type="Proteomes" id="UP000886043">
    <property type="component" value="Unassembled WGS sequence"/>
</dbReference>
<sequence length="810" mass="91021">MGDAPLILWFDEISIKDVPLVGGKNASLGEMYRNLTPKGVRVPEGFAVTAEAYRYFIRENHLDEKIRKALEGLDTHDVKNLQKRGRKVRNLILKARMPADLAEAIREAYHRLEEKYGPRVDVAVRSSATAEDLPDASFAGQQETYLNVRGAEQVIEYVKKCFASLFTDRAISYREDKGFDHFHVYLSVAVQKMVRSDKACSGVMFTLDTESGFRDVVYITGAWGLGENVVQGKVNPDEYYVFKPTLKKGFRPILSKKLGSKELKMVYSRDPEHPVKDVKTTRRERQSFVLSDDEILKLAEWAMIIEEHYGRPMDIEWAKDGDGKTVGTGELFIVQARPETVHGAKRERYYEVFKLKGEGRVLTTGKAVGSKIGQGKARVIMDVSQIHEFKPGEVLVTDMTDPDWEPIMKVAAAIVTNRGGRTCHAAIVSRELGIPCIVGTGNGTEVVSDGMEITVDCSQGEEGRVLEGLVPFEVERIDLERLPRTRTKIMMNVGIPEQAFAQGQIPNDGVGLARLEFIIGSHIGIHPLALLNYEELKKQAENDRRIRALVREIERRTPTYEDKAEFFIDKLAQGVGTIAAAFYPNDVIVRLSDFKSNEYANLLGGWLYEPVEHNPMIGWRGASRYYDPKYEPAFALECKALKRVRDEMGLTNVKVMIPFCRTPEEGKRVIAVMEKHGLKQGENGLEIYVMCEIPSNVVLADQFADIFDGFSIGSNDLTQLTLGLDRDSELVAHLYDERNEAVKRLIRQVIRTAKERGRKIGICGQAPSDFPDFAEFLVECGIDSMSLTPDTIVKTRLLVAEKEKQLGIKS</sequence>
<evidence type="ECO:0000256" key="11">
    <source>
        <dbReference type="ARBA" id="ARBA00022840"/>
    </source>
</evidence>
<dbReference type="InterPro" id="IPR008279">
    <property type="entry name" value="PEP-util_enz_mobile_dom"/>
</dbReference>
<dbReference type="FunFam" id="3.50.30.10:FF:000002">
    <property type="entry name" value="Phosphoenolpyruvate synthase"/>
    <property type="match status" value="1"/>
</dbReference>
<evidence type="ECO:0000256" key="4">
    <source>
        <dbReference type="ARBA" id="ARBA00007837"/>
    </source>
</evidence>
<dbReference type="InterPro" id="IPR002192">
    <property type="entry name" value="PPDK_AMP/ATP-bd"/>
</dbReference>
<dbReference type="SUPFAM" id="SSF56059">
    <property type="entry name" value="Glutathione synthetase ATP-binding domain-like"/>
    <property type="match status" value="1"/>
</dbReference>
<gene>
    <name evidence="19" type="ORF">ENJ40_02500</name>
</gene>
<evidence type="ECO:0000256" key="3">
    <source>
        <dbReference type="ARBA" id="ARBA00004742"/>
    </source>
</evidence>
<dbReference type="FunFam" id="3.30.470.20:FF:000017">
    <property type="entry name" value="Phosphoenolpyruvate synthase"/>
    <property type="match status" value="1"/>
</dbReference>
<evidence type="ECO:0000259" key="18">
    <source>
        <dbReference type="Pfam" id="PF02896"/>
    </source>
</evidence>
<dbReference type="Pfam" id="PF00391">
    <property type="entry name" value="PEP-utilizers"/>
    <property type="match status" value="1"/>
</dbReference>
<evidence type="ECO:0000256" key="8">
    <source>
        <dbReference type="ARBA" id="ARBA00022723"/>
    </source>
</evidence>
<dbReference type="InterPro" id="IPR018274">
    <property type="entry name" value="PEP_util_AS"/>
</dbReference>
<protein>
    <recommendedName>
        <fullName evidence="6 15">Phosphoenolpyruvate synthase</fullName>
        <shortName evidence="15">PEP synthase</shortName>
        <ecNumber evidence="5 15">2.7.9.2</ecNumber>
    </recommendedName>
    <alternativeName>
        <fullName evidence="13 15">Pyruvate, water dikinase</fullName>
    </alternativeName>
</protein>
<dbReference type="SUPFAM" id="SSF51621">
    <property type="entry name" value="Phosphoenolpyruvate/pyruvate domain"/>
    <property type="match status" value="1"/>
</dbReference>
<dbReference type="PROSITE" id="PS00370">
    <property type="entry name" value="PEP_ENZYMES_PHOS_SITE"/>
    <property type="match status" value="1"/>
</dbReference>
<dbReference type="Pfam" id="PF01326">
    <property type="entry name" value="PPDK_N"/>
    <property type="match status" value="1"/>
</dbReference>
<dbReference type="Gene3D" id="3.20.20.60">
    <property type="entry name" value="Phosphoenolpyruvate-binding domains"/>
    <property type="match status" value="1"/>
</dbReference>
<evidence type="ECO:0000256" key="10">
    <source>
        <dbReference type="ARBA" id="ARBA00022777"/>
    </source>
</evidence>
<organism evidence="19">
    <name type="scientific">Thermosulfurimonas dismutans</name>
    <dbReference type="NCBI Taxonomy" id="999894"/>
    <lineage>
        <taxon>Bacteria</taxon>
        <taxon>Pseudomonadati</taxon>
        <taxon>Thermodesulfobacteriota</taxon>
        <taxon>Thermodesulfobacteria</taxon>
        <taxon>Thermodesulfobacteriales</taxon>
        <taxon>Thermodesulfobacteriaceae</taxon>
        <taxon>Thermosulfurimonas</taxon>
    </lineage>
</organism>
<dbReference type="InterPro" id="IPR013815">
    <property type="entry name" value="ATP_grasp_subdomain_1"/>
</dbReference>
<feature type="domain" description="PEP-utilising enzyme mobile" evidence="16">
    <location>
        <begin position="389"/>
        <end position="460"/>
    </location>
</feature>
<dbReference type="InterPro" id="IPR000121">
    <property type="entry name" value="PEP_util_C"/>
</dbReference>
<evidence type="ECO:0000256" key="1">
    <source>
        <dbReference type="ARBA" id="ARBA00001946"/>
    </source>
</evidence>
<reference evidence="19" key="1">
    <citation type="journal article" date="2020" name="mSystems">
        <title>Genome- and Community-Level Interaction Insights into Carbon Utilization and Element Cycling Functions of Hydrothermarchaeota in Hydrothermal Sediment.</title>
        <authorList>
            <person name="Zhou Z."/>
            <person name="Liu Y."/>
            <person name="Xu W."/>
            <person name="Pan J."/>
            <person name="Luo Z.H."/>
            <person name="Li M."/>
        </authorList>
    </citation>
    <scope>NUCLEOTIDE SEQUENCE [LARGE SCALE GENOMIC DNA]</scope>
    <source>
        <strain evidence="19">HyVt-483</strain>
    </source>
</reference>
<dbReference type="PROSITE" id="PS00742">
    <property type="entry name" value="PEP_ENZYMES_2"/>
    <property type="match status" value="1"/>
</dbReference>
<dbReference type="NCBIfam" id="TIGR01418">
    <property type="entry name" value="PEP_synth"/>
    <property type="match status" value="1"/>
</dbReference>
<dbReference type="GO" id="GO:0046872">
    <property type="term" value="F:metal ion binding"/>
    <property type="evidence" value="ECO:0007669"/>
    <property type="project" value="UniProtKB-KW"/>
</dbReference>
<dbReference type="InterPro" id="IPR040442">
    <property type="entry name" value="Pyrv_kinase-like_dom_sf"/>
</dbReference>
<dbReference type="SUPFAM" id="SSF52009">
    <property type="entry name" value="Phosphohistidine domain"/>
    <property type="match status" value="1"/>
</dbReference>
<name>A0A7C3GD74_9BACT</name>
<dbReference type="PANTHER" id="PTHR43030">
    <property type="entry name" value="PHOSPHOENOLPYRUVATE SYNTHASE"/>
    <property type="match status" value="1"/>
</dbReference>
<proteinExistence type="inferred from homology"/>
<comment type="catalytic activity">
    <reaction evidence="14 15">
        <text>pyruvate + ATP + H2O = phosphoenolpyruvate + AMP + phosphate + 2 H(+)</text>
        <dbReference type="Rhea" id="RHEA:11364"/>
        <dbReference type="ChEBI" id="CHEBI:15361"/>
        <dbReference type="ChEBI" id="CHEBI:15377"/>
        <dbReference type="ChEBI" id="CHEBI:15378"/>
        <dbReference type="ChEBI" id="CHEBI:30616"/>
        <dbReference type="ChEBI" id="CHEBI:43474"/>
        <dbReference type="ChEBI" id="CHEBI:58702"/>
        <dbReference type="ChEBI" id="CHEBI:456215"/>
        <dbReference type="EC" id="2.7.9.2"/>
    </reaction>
</comment>
<comment type="function">
    <text evidence="2 15">Catalyzes the phosphorylation of pyruvate to phosphoenolpyruvate.</text>
</comment>
<evidence type="ECO:0000256" key="6">
    <source>
        <dbReference type="ARBA" id="ARBA00021623"/>
    </source>
</evidence>
<keyword evidence="9 15" id="KW-0547">Nucleotide-binding</keyword>
<feature type="domain" description="PEP-utilising enzyme C-terminal" evidence="18">
    <location>
        <begin position="484"/>
        <end position="802"/>
    </location>
</feature>
<dbReference type="PRINTS" id="PR01736">
    <property type="entry name" value="PHPHTRNFRASE"/>
</dbReference>
<dbReference type="EC" id="2.7.9.2" evidence="5 15"/>
<dbReference type="InterPro" id="IPR036637">
    <property type="entry name" value="Phosphohistidine_dom_sf"/>
</dbReference>
<dbReference type="InterPro" id="IPR015813">
    <property type="entry name" value="Pyrv/PenolPyrv_kinase-like_dom"/>
</dbReference>
<dbReference type="NCBIfam" id="NF005057">
    <property type="entry name" value="PRK06464.1"/>
    <property type="match status" value="1"/>
</dbReference>
<dbReference type="AlphaFoldDB" id="A0A7C3GD74"/>
<dbReference type="Pfam" id="PF02896">
    <property type="entry name" value="PEP-utilizers_C"/>
    <property type="match status" value="1"/>
</dbReference>
<comment type="similarity">
    <text evidence="4 15">Belongs to the PEP-utilizing enzyme family.</text>
</comment>
<evidence type="ECO:0000256" key="15">
    <source>
        <dbReference type="PIRNR" id="PIRNR000854"/>
    </source>
</evidence>
<keyword evidence="12 15" id="KW-0460">Magnesium</keyword>
<dbReference type="GO" id="GO:0005524">
    <property type="term" value="F:ATP binding"/>
    <property type="evidence" value="ECO:0007669"/>
    <property type="project" value="UniProtKB-KW"/>
</dbReference>
<dbReference type="Gene3D" id="3.50.30.10">
    <property type="entry name" value="Phosphohistidine domain"/>
    <property type="match status" value="1"/>
</dbReference>
<dbReference type="EMBL" id="DRMH01000023">
    <property type="protein sequence ID" value="HFC97317.1"/>
    <property type="molecule type" value="Genomic_DNA"/>
</dbReference>
<dbReference type="GO" id="GO:0006094">
    <property type="term" value="P:gluconeogenesis"/>
    <property type="evidence" value="ECO:0007669"/>
    <property type="project" value="UniProtKB-UniPathway"/>
</dbReference>
<accession>A0A7C3GD74</accession>
<dbReference type="PANTHER" id="PTHR43030:SF1">
    <property type="entry name" value="PHOSPHOENOLPYRUVATE SYNTHASE"/>
    <property type="match status" value="1"/>
</dbReference>
<comment type="pathway">
    <text evidence="3 15">Carbohydrate biosynthesis; gluconeogenesis.</text>
</comment>
<keyword evidence="11 15" id="KW-0067">ATP-binding</keyword>
<dbReference type="InterPro" id="IPR006319">
    <property type="entry name" value="PEP_synth"/>
</dbReference>
<evidence type="ECO:0000259" key="17">
    <source>
        <dbReference type="Pfam" id="PF01326"/>
    </source>
</evidence>
<feature type="domain" description="Pyruvate phosphate dikinase AMP/ATP-binding" evidence="17">
    <location>
        <begin position="19"/>
        <end position="347"/>
    </location>
</feature>
<evidence type="ECO:0000256" key="5">
    <source>
        <dbReference type="ARBA" id="ARBA00011996"/>
    </source>
</evidence>
<evidence type="ECO:0000259" key="16">
    <source>
        <dbReference type="Pfam" id="PF00391"/>
    </source>
</evidence>
<dbReference type="GO" id="GO:0008986">
    <property type="term" value="F:pyruvate, water dikinase activity"/>
    <property type="evidence" value="ECO:0007669"/>
    <property type="project" value="UniProtKB-EC"/>
</dbReference>
<keyword evidence="8 15" id="KW-0479">Metal-binding</keyword>
<evidence type="ECO:0000313" key="19">
    <source>
        <dbReference type="EMBL" id="HFC97317.1"/>
    </source>
</evidence>
<keyword evidence="7 15" id="KW-0808">Transferase</keyword>
<dbReference type="Gene3D" id="3.30.1490.20">
    <property type="entry name" value="ATP-grasp fold, A domain"/>
    <property type="match status" value="1"/>
</dbReference>
<evidence type="ECO:0000256" key="13">
    <source>
        <dbReference type="ARBA" id="ARBA00033470"/>
    </source>
</evidence>
<comment type="caution">
    <text evidence="19">The sequence shown here is derived from an EMBL/GenBank/DDBJ whole genome shotgun (WGS) entry which is preliminary data.</text>
</comment>
<dbReference type="PIRSF" id="PIRSF000854">
    <property type="entry name" value="PEP_synthase"/>
    <property type="match status" value="1"/>
</dbReference>
<evidence type="ECO:0000256" key="14">
    <source>
        <dbReference type="ARBA" id="ARBA00047700"/>
    </source>
</evidence>
<dbReference type="UniPathway" id="UPA00138"/>
<evidence type="ECO:0000256" key="7">
    <source>
        <dbReference type="ARBA" id="ARBA00022679"/>
    </source>
</evidence>
<evidence type="ECO:0000256" key="2">
    <source>
        <dbReference type="ARBA" id="ARBA00002988"/>
    </source>
</evidence>
<evidence type="ECO:0000256" key="12">
    <source>
        <dbReference type="ARBA" id="ARBA00022842"/>
    </source>
</evidence>
<dbReference type="InterPro" id="IPR023151">
    <property type="entry name" value="PEP_util_CS"/>
</dbReference>